<reference evidence="2 3" key="1">
    <citation type="journal article" date="2019" name="Int. J. Syst. Evol. Microbiol.">
        <title>The Global Catalogue of Microorganisms (GCM) 10K type strain sequencing project: providing services to taxonomists for standard genome sequencing and annotation.</title>
        <authorList>
            <consortium name="The Broad Institute Genomics Platform"/>
            <consortium name="The Broad Institute Genome Sequencing Center for Infectious Disease"/>
            <person name="Wu L."/>
            <person name="Ma J."/>
        </authorList>
    </citation>
    <scope>NUCLEOTIDE SEQUENCE [LARGE SCALE GENOMIC DNA]</scope>
    <source>
        <strain evidence="2 3">JCM 14549</strain>
    </source>
</reference>
<name>A0ABN2V521_9ACTN</name>
<proteinExistence type="predicted"/>
<feature type="region of interest" description="Disordered" evidence="1">
    <location>
        <begin position="34"/>
        <end position="69"/>
    </location>
</feature>
<comment type="caution">
    <text evidence="2">The sequence shown here is derived from an EMBL/GenBank/DDBJ whole genome shotgun (WGS) entry which is preliminary data.</text>
</comment>
<dbReference type="Proteomes" id="UP001403094">
    <property type="component" value="Unassembled WGS sequence"/>
</dbReference>
<protein>
    <submittedName>
        <fullName evidence="2">Uncharacterized protein</fullName>
    </submittedName>
</protein>
<dbReference type="EMBL" id="BAAANQ010000004">
    <property type="protein sequence ID" value="GAA2052053.1"/>
    <property type="molecule type" value="Genomic_DNA"/>
</dbReference>
<accession>A0ABN2V521</accession>
<evidence type="ECO:0000313" key="2">
    <source>
        <dbReference type="EMBL" id="GAA2052053.1"/>
    </source>
</evidence>
<sequence length="69" mass="7221">MIPALSVRSRPHLWSARLGSPALGHEGSKLWLTVPAASRGPGSRPSADTQPVSRPAGKGLVRAGHVYDV</sequence>
<evidence type="ECO:0000256" key="1">
    <source>
        <dbReference type="SAM" id="MobiDB-lite"/>
    </source>
</evidence>
<gene>
    <name evidence="2" type="ORF">GCM10009757_25550</name>
</gene>
<organism evidence="2 3">
    <name type="scientific">Streptomyces cheonanensis</name>
    <dbReference type="NCBI Taxonomy" id="312720"/>
    <lineage>
        <taxon>Bacteria</taxon>
        <taxon>Bacillati</taxon>
        <taxon>Actinomycetota</taxon>
        <taxon>Actinomycetes</taxon>
        <taxon>Kitasatosporales</taxon>
        <taxon>Streptomycetaceae</taxon>
        <taxon>Streptomyces</taxon>
    </lineage>
</organism>
<evidence type="ECO:0000313" key="3">
    <source>
        <dbReference type="Proteomes" id="UP001403094"/>
    </source>
</evidence>
<keyword evidence="3" id="KW-1185">Reference proteome</keyword>